<organism evidence="1 2">
    <name type="scientific">Mesosutterella multiformis</name>
    <dbReference type="NCBI Taxonomy" id="2259133"/>
    <lineage>
        <taxon>Bacteria</taxon>
        <taxon>Pseudomonadati</taxon>
        <taxon>Pseudomonadota</taxon>
        <taxon>Betaproteobacteria</taxon>
        <taxon>Burkholderiales</taxon>
        <taxon>Sutterellaceae</taxon>
        <taxon>Mesosutterella</taxon>
    </lineage>
</organism>
<gene>
    <name evidence="1" type="ORF">MESMUL_15090</name>
</gene>
<accession>A0A401LMP1</accession>
<keyword evidence="2" id="KW-1185">Reference proteome</keyword>
<name>A0A388SD54_9BURK</name>
<protein>
    <submittedName>
        <fullName evidence="1">Uncharacterized protein</fullName>
    </submittedName>
</protein>
<comment type="caution">
    <text evidence="1">The sequence shown here is derived from an EMBL/GenBank/DDBJ whole genome shotgun (WGS) entry which is preliminary data.</text>
</comment>
<dbReference type="Proteomes" id="UP000266091">
    <property type="component" value="Unassembled WGS sequence"/>
</dbReference>
<evidence type="ECO:0000313" key="2">
    <source>
        <dbReference type="Proteomes" id="UP000266091"/>
    </source>
</evidence>
<sequence length="66" mass="7264">MLKKGGASAAGFWSGAFLAEAPPHLFPYSDCYEKIFAAGFADDLLRCGFPRVRAGWSYVQSHLHSR</sequence>
<proteinExistence type="predicted"/>
<evidence type="ECO:0000313" key="1">
    <source>
        <dbReference type="EMBL" id="GBO94155.1"/>
    </source>
</evidence>
<dbReference type="AlphaFoldDB" id="A0A388SD54"/>
<reference evidence="1 2" key="1">
    <citation type="journal article" date="2018" name="Int. J. Syst. Evol. Microbiol.">
        <title>Mesosutterella multiformis gen. nov., sp. nov., a member of the family Sutterellaceae and Sutterella megalosphaeroides sp. nov., isolated from human faeces.</title>
        <authorList>
            <person name="Sakamoto M."/>
            <person name="Ikeyama N."/>
            <person name="Kunihiro T."/>
            <person name="Iino T."/>
            <person name="Yuki M."/>
            <person name="Ohkuma M."/>
        </authorList>
    </citation>
    <scope>NUCLEOTIDE SEQUENCE [LARGE SCALE GENOMIC DNA]</scope>
    <source>
        <strain evidence="1 2">4NBBH2</strain>
    </source>
</reference>
<dbReference type="EMBL" id="BGZJ01000001">
    <property type="protein sequence ID" value="GBO94155.1"/>
    <property type="molecule type" value="Genomic_DNA"/>
</dbReference>
<accession>A0A388SD54</accession>